<name>A0A9W6DHR2_9FIRM</name>
<feature type="transmembrane region" description="Helical" evidence="1">
    <location>
        <begin position="45"/>
        <end position="68"/>
    </location>
</feature>
<evidence type="ECO:0000313" key="3">
    <source>
        <dbReference type="Proteomes" id="UP001144256"/>
    </source>
</evidence>
<dbReference type="AlphaFoldDB" id="A0A9W6DHR2"/>
<keyword evidence="1" id="KW-1133">Transmembrane helix</keyword>
<organism evidence="2 3">
    <name type="scientific">Vallitalea longa</name>
    <dbReference type="NCBI Taxonomy" id="2936439"/>
    <lineage>
        <taxon>Bacteria</taxon>
        <taxon>Bacillati</taxon>
        <taxon>Bacillota</taxon>
        <taxon>Clostridia</taxon>
        <taxon>Lachnospirales</taxon>
        <taxon>Vallitaleaceae</taxon>
        <taxon>Vallitalea</taxon>
    </lineage>
</organism>
<feature type="transmembrane region" description="Helical" evidence="1">
    <location>
        <begin position="7"/>
        <end position="25"/>
    </location>
</feature>
<protein>
    <submittedName>
        <fullName evidence="2">Uncharacterized protein</fullName>
    </submittedName>
</protein>
<evidence type="ECO:0000256" key="1">
    <source>
        <dbReference type="SAM" id="Phobius"/>
    </source>
</evidence>
<dbReference type="Proteomes" id="UP001144256">
    <property type="component" value="Unassembled WGS sequence"/>
</dbReference>
<keyword evidence="1" id="KW-0472">Membrane</keyword>
<keyword evidence="3" id="KW-1185">Reference proteome</keyword>
<dbReference type="EMBL" id="BRLB01000014">
    <property type="protein sequence ID" value="GKX31114.1"/>
    <property type="molecule type" value="Genomic_DNA"/>
</dbReference>
<proteinExistence type="predicted"/>
<accession>A0A9W6DHR2</accession>
<reference evidence="2" key="1">
    <citation type="submission" date="2022-06" db="EMBL/GenBank/DDBJ databases">
        <title>Vallitalea longa sp. nov., an anaerobic bacterium isolated from marine sediment.</title>
        <authorList>
            <person name="Hirano S."/>
            <person name="Terahara T."/>
            <person name="Mori K."/>
            <person name="Hamada M."/>
            <person name="Matsumoto R."/>
            <person name="Kobayashi T."/>
        </authorList>
    </citation>
    <scope>NUCLEOTIDE SEQUENCE</scope>
    <source>
        <strain evidence="2">SH18-1</strain>
    </source>
</reference>
<gene>
    <name evidence="2" type="ORF">SH1V18_35940</name>
</gene>
<keyword evidence="1" id="KW-0812">Transmembrane</keyword>
<sequence>MKRKLHMLSNIIFYIAIAISIYALGKTYFERSKLPDGVCPVNNNRSILTIAIAVIIIYLIITFIEWYINKKK</sequence>
<dbReference type="RefSeq" id="WP_281817838.1">
    <property type="nucleotide sequence ID" value="NZ_BRLB01000014.1"/>
</dbReference>
<comment type="caution">
    <text evidence="2">The sequence shown here is derived from an EMBL/GenBank/DDBJ whole genome shotgun (WGS) entry which is preliminary data.</text>
</comment>
<evidence type="ECO:0000313" key="2">
    <source>
        <dbReference type="EMBL" id="GKX31114.1"/>
    </source>
</evidence>